<sequence>MQGDTSVMIWVAQAGVFIIALVAGLFIAKGSKSTAPSNPGARVKREINDTKNNYKDYRDSVHGEFKDLNDTIKEMNSAYGGLYKHLANGGVKLSLSSAELKKLMTQDSDFIARLPHIKANSK</sequence>
<evidence type="ECO:0000256" key="1">
    <source>
        <dbReference type="SAM" id="Phobius"/>
    </source>
</evidence>
<keyword evidence="1" id="KW-0812">Transmembrane</keyword>
<protein>
    <submittedName>
        <fullName evidence="2">Uncharacterized protein</fullName>
    </submittedName>
</protein>
<feature type="transmembrane region" description="Helical" evidence="1">
    <location>
        <begin position="6"/>
        <end position="28"/>
    </location>
</feature>
<dbReference type="InterPro" id="IPR009386">
    <property type="entry name" value="ZapG-like"/>
</dbReference>
<dbReference type="AlphaFoldDB" id="A0A3B0Z9P9"/>
<dbReference type="EMBL" id="UOFO01000077">
    <property type="protein sequence ID" value="VAW85710.1"/>
    <property type="molecule type" value="Genomic_DNA"/>
</dbReference>
<evidence type="ECO:0000313" key="2">
    <source>
        <dbReference type="EMBL" id="VAW85710.1"/>
    </source>
</evidence>
<dbReference type="Pfam" id="PF06295">
    <property type="entry name" value="ZapG-like"/>
    <property type="match status" value="1"/>
</dbReference>
<organism evidence="2">
    <name type="scientific">hydrothermal vent metagenome</name>
    <dbReference type="NCBI Taxonomy" id="652676"/>
    <lineage>
        <taxon>unclassified sequences</taxon>
        <taxon>metagenomes</taxon>
        <taxon>ecological metagenomes</taxon>
    </lineage>
</organism>
<proteinExistence type="predicted"/>
<keyword evidence="1" id="KW-1133">Transmembrane helix</keyword>
<reference evidence="2" key="1">
    <citation type="submission" date="2018-06" db="EMBL/GenBank/DDBJ databases">
        <authorList>
            <person name="Zhirakovskaya E."/>
        </authorList>
    </citation>
    <scope>NUCLEOTIDE SEQUENCE</scope>
</reference>
<keyword evidence="1" id="KW-0472">Membrane</keyword>
<accession>A0A3B0Z9P9</accession>
<name>A0A3B0Z9P9_9ZZZZ</name>
<gene>
    <name evidence="2" type="ORF">MNBD_GAMMA16-292</name>
</gene>